<dbReference type="PANTHER" id="PTHR45943:SF1">
    <property type="entry name" value="E3 UBIQUITIN-PROTEIN LIGASE MYCBP2"/>
    <property type="match status" value="1"/>
</dbReference>
<evidence type="ECO:0000313" key="3">
    <source>
        <dbReference type="Proteomes" id="UP000820818"/>
    </source>
</evidence>
<accession>A0AAD5PTD2</accession>
<protein>
    <submittedName>
        <fullName evidence="2">Uncharacterized protein</fullName>
    </submittedName>
</protein>
<dbReference type="Proteomes" id="UP000820818">
    <property type="component" value="Linkage Group LG6"/>
</dbReference>
<dbReference type="AlphaFoldDB" id="A0AAD5PTD2"/>
<dbReference type="EMBL" id="WJBH02000006">
    <property type="protein sequence ID" value="KAI9557068.1"/>
    <property type="molecule type" value="Genomic_DNA"/>
</dbReference>
<organism evidence="2 3">
    <name type="scientific">Daphnia sinensis</name>
    <dbReference type="NCBI Taxonomy" id="1820382"/>
    <lineage>
        <taxon>Eukaryota</taxon>
        <taxon>Metazoa</taxon>
        <taxon>Ecdysozoa</taxon>
        <taxon>Arthropoda</taxon>
        <taxon>Crustacea</taxon>
        <taxon>Branchiopoda</taxon>
        <taxon>Diplostraca</taxon>
        <taxon>Cladocera</taxon>
        <taxon>Anomopoda</taxon>
        <taxon>Daphniidae</taxon>
        <taxon>Daphnia</taxon>
        <taxon>Daphnia similis group</taxon>
    </lineage>
</organism>
<dbReference type="GO" id="GO:0005886">
    <property type="term" value="C:plasma membrane"/>
    <property type="evidence" value="ECO:0007669"/>
    <property type="project" value="TreeGrafter"/>
</dbReference>
<dbReference type="GO" id="GO:0061630">
    <property type="term" value="F:ubiquitin protein ligase activity"/>
    <property type="evidence" value="ECO:0007669"/>
    <property type="project" value="TreeGrafter"/>
</dbReference>
<reference evidence="2 3" key="1">
    <citation type="submission" date="2022-05" db="EMBL/GenBank/DDBJ databases">
        <title>A multi-omics perspective on studying reproductive biology in Daphnia sinensis.</title>
        <authorList>
            <person name="Jia J."/>
        </authorList>
    </citation>
    <scope>NUCLEOTIDE SEQUENCE [LARGE SCALE GENOMIC DNA]</scope>
    <source>
        <strain evidence="2 3">WSL</strain>
    </source>
</reference>
<dbReference type="GO" id="GO:0005634">
    <property type="term" value="C:nucleus"/>
    <property type="evidence" value="ECO:0007669"/>
    <property type="project" value="TreeGrafter"/>
</dbReference>
<feature type="compositionally biased region" description="Basic and acidic residues" evidence="1">
    <location>
        <begin position="311"/>
        <end position="335"/>
    </location>
</feature>
<sequence>MLHLNQHQNFNGERWVVGIDSVLALGGSRVGRTYISHLLHTGSPRIQRQVTALLRRMLPELPPPFFASLVDVDVLPTTDYGILQILSSSESLERVGILDVFLACIAKALTDCSKNPISSVTMASIFNNRQQPHMQLGSRWWMRGHMPHRVAESIIQLVRNMASDSLSEVWSAVTKAGIAEAVLSLTKLEEDCRTPPDCLRTPSVWLTLAALCLLQDEHVERLSSTQWARGAVNKPQCNNHDDGVTRAQIICCDCGPLCVDCDRVLHLSRNGTALSDGMTRKGNIVKVIFCGLVKLYVYLVTGGTRTIATTGDHDGRRRATTTGDHEATTGDHEATTGETKACAGWKSS</sequence>
<dbReference type="PANTHER" id="PTHR45943">
    <property type="entry name" value="E3 UBIQUITIN-PROTEIN LIGASE MYCBP2"/>
    <property type="match status" value="1"/>
</dbReference>
<name>A0AAD5PTD2_9CRUS</name>
<evidence type="ECO:0000313" key="2">
    <source>
        <dbReference type="EMBL" id="KAI9557068.1"/>
    </source>
</evidence>
<evidence type="ECO:0000256" key="1">
    <source>
        <dbReference type="SAM" id="MobiDB-lite"/>
    </source>
</evidence>
<dbReference type="GO" id="GO:0008582">
    <property type="term" value="P:regulation of synaptic assembly at neuromuscular junction"/>
    <property type="evidence" value="ECO:0007669"/>
    <property type="project" value="TreeGrafter"/>
</dbReference>
<dbReference type="GO" id="GO:0007411">
    <property type="term" value="P:axon guidance"/>
    <property type="evidence" value="ECO:0007669"/>
    <property type="project" value="TreeGrafter"/>
</dbReference>
<gene>
    <name evidence="2" type="ORF">GHT06_016866</name>
</gene>
<dbReference type="CDD" id="cd19799">
    <property type="entry name" value="Bbox2_MYCBP2"/>
    <property type="match status" value="1"/>
</dbReference>
<comment type="caution">
    <text evidence="2">The sequence shown here is derived from an EMBL/GenBank/DDBJ whole genome shotgun (WGS) entry which is preliminary data.</text>
</comment>
<keyword evidence="3" id="KW-1185">Reference proteome</keyword>
<proteinExistence type="predicted"/>
<feature type="region of interest" description="Disordered" evidence="1">
    <location>
        <begin position="309"/>
        <end position="348"/>
    </location>
</feature>